<proteinExistence type="predicted"/>
<evidence type="ECO:0000313" key="4">
    <source>
        <dbReference type="Proteomes" id="UP000235388"/>
    </source>
</evidence>
<evidence type="ECO:0000313" key="5">
    <source>
        <dbReference type="Proteomes" id="UP000235392"/>
    </source>
</evidence>
<dbReference type="Proteomes" id="UP000235392">
    <property type="component" value="Unassembled WGS sequence"/>
</dbReference>
<evidence type="ECO:0000313" key="2">
    <source>
        <dbReference type="EMBL" id="PLW15795.1"/>
    </source>
</evidence>
<sequence>MKLPNTSPFDVCKGDWTGFQSFHNHEPNPTTVHRGQIRNREPDLATIPLSKRLKTSDASEDGFHTSGRSSEPYGEGFHEDVEMTDSSENTIGGGPNEVSNLHHEIWQDFQRWGEMLLGLELTEDQLIWVQGELRFFEQATTKLAQSWQQYHVWEKEAHEFLDHNYYLIEENYKNAIKADTASWLQSFLCIEEMDKLLPGWQPENKMIRHVITQGYELMFKFMINFKDMRLISEEDLSIFLNKETDGQIVTGYAAWSHFDPIEGPPLHQNIKENLLINRSVYGLPDILKFES</sequence>
<gene>
    <name evidence="3" type="ORF">PCANC_17249</name>
    <name evidence="2" type="ORF">PCASD_19427</name>
</gene>
<feature type="region of interest" description="Disordered" evidence="1">
    <location>
        <begin position="23"/>
        <end position="78"/>
    </location>
</feature>
<evidence type="ECO:0000313" key="3">
    <source>
        <dbReference type="EMBL" id="PLW32949.1"/>
    </source>
</evidence>
<name>A0A2N5SRB6_9BASI</name>
<evidence type="ECO:0000256" key="1">
    <source>
        <dbReference type="SAM" id="MobiDB-lite"/>
    </source>
</evidence>
<dbReference type="Proteomes" id="UP000235388">
    <property type="component" value="Unassembled WGS sequence"/>
</dbReference>
<keyword evidence="4" id="KW-1185">Reference proteome</keyword>
<protein>
    <submittedName>
        <fullName evidence="2">Uncharacterized protein</fullName>
    </submittedName>
</protein>
<dbReference type="EMBL" id="PGCJ01000311">
    <property type="protein sequence ID" value="PLW32949.1"/>
    <property type="molecule type" value="Genomic_DNA"/>
</dbReference>
<reference evidence="4 5" key="1">
    <citation type="submission" date="2017-11" db="EMBL/GenBank/DDBJ databases">
        <title>De novo assembly and phasing of dikaryotic genomes from two isolates of Puccinia coronata f. sp. avenae, the causal agent of oat crown rust.</title>
        <authorList>
            <person name="Miller M.E."/>
            <person name="Zhang Y."/>
            <person name="Omidvar V."/>
            <person name="Sperschneider J."/>
            <person name="Schwessinger B."/>
            <person name="Raley C."/>
            <person name="Palmer J.M."/>
            <person name="Garnica D."/>
            <person name="Upadhyaya N."/>
            <person name="Rathjen J."/>
            <person name="Taylor J.M."/>
            <person name="Park R.F."/>
            <person name="Dodds P.N."/>
            <person name="Hirsch C.D."/>
            <person name="Kianian S.F."/>
            <person name="Figueroa M."/>
        </authorList>
    </citation>
    <scope>NUCLEOTIDE SEQUENCE [LARGE SCALE GENOMIC DNA]</scope>
    <source>
        <strain evidence="3">12NC29</strain>
        <strain evidence="2">12SD80</strain>
    </source>
</reference>
<organism evidence="2 5">
    <name type="scientific">Puccinia coronata f. sp. avenae</name>
    <dbReference type="NCBI Taxonomy" id="200324"/>
    <lineage>
        <taxon>Eukaryota</taxon>
        <taxon>Fungi</taxon>
        <taxon>Dikarya</taxon>
        <taxon>Basidiomycota</taxon>
        <taxon>Pucciniomycotina</taxon>
        <taxon>Pucciniomycetes</taxon>
        <taxon>Pucciniales</taxon>
        <taxon>Pucciniaceae</taxon>
        <taxon>Puccinia</taxon>
    </lineage>
</organism>
<feature type="compositionally biased region" description="Polar residues" evidence="1">
    <location>
        <begin position="23"/>
        <end position="33"/>
    </location>
</feature>
<dbReference type="AlphaFoldDB" id="A0A2N5SRB6"/>
<feature type="compositionally biased region" description="Basic and acidic residues" evidence="1">
    <location>
        <begin position="54"/>
        <end position="63"/>
    </location>
</feature>
<accession>A0A2N5SRB6</accession>
<dbReference type="EMBL" id="PGCI01000788">
    <property type="protein sequence ID" value="PLW15795.1"/>
    <property type="molecule type" value="Genomic_DNA"/>
</dbReference>
<comment type="caution">
    <text evidence="2">The sequence shown here is derived from an EMBL/GenBank/DDBJ whole genome shotgun (WGS) entry which is preliminary data.</text>
</comment>